<feature type="signal peptide" evidence="2">
    <location>
        <begin position="1"/>
        <end position="20"/>
    </location>
</feature>
<name>A0A1I7YKX8_9BILA</name>
<keyword evidence="2" id="KW-0732">Signal</keyword>
<evidence type="ECO:0000313" key="4">
    <source>
        <dbReference type="WBParaSite" id="L893_g17410.t1"/>
    </source>
</evidence>
<dbReference type="WBParaSite" id="L893_g17410.t1">
    <property type="protein sequence ID" value="L893_g17410.t1"/>
    <property type="gene ID" value="L893_g17410"/>
</dbReference>
<keyword evidence="3" id="KW-1185">Reference proteome</keyword>
<evidence type="ECO:0000256" key="2">
    <source>
        <dbReference type="SAM" id="SignalP"/>
    </source>
</evidence>
<dbReference type="AlphaFoldDB" id="A0A1I7YKX8"/>
<feature type="region of interest" description="Disordered" evidence="1">
    <location>
        <begin position="29"/>
        <end position="180"/>
    </location>
</feature>
<dbReference type="Proteomes" id="UP000095287">
    <property type="component" value="Unplaced"/>
</dbReference>
<evidence type="ECO:0000256" key="1">
    <source>
        <dbReference type="SAM" id="MobiDB-lite"/>
    </source>
</evidence>
<evidence type="ECO:0000313" key="3">
    <source>
        <dbReference type="Proteomes" id="UP000095287"/>
    </source>
</evidence>
<reference evidence="4" key="1">
    <citation type="submission" date="2016-11" db="UniProtKB">
        <authorList>
            <consortium name="WormBaseParasite"/>
        </authorList>
    </citation>
    <scope>IDENTIFICATION</scope>
</reference>
<feature type="chain" id="PRO_5009312364" evidence="2">
    <location>
        <begin position="21"/>
        <end position="180"/>
    </location>
</feature>
<feature type="compositionally biased region" description="Acidic residues" evidence="1">
    <location>
        <begin position="117"/>
        <end position="129"/>
    </location>
</feature>
<feature type="compositionally biased region" description="Acidic residues" evidence="1">
    <location>
        <begin position="92"/>
        <end position="105"/>
    </location>
</feature>
<protein>
    <submittedName>
        <fullName evidence="4">Secreted phosphoprotein 1</fullName>
    </submittedName>
</protein>
<accession>A0A1I7YKX8</accession>
<organism evidence="3 4">
    <name type="scientific">Steinernema glaseri</name>
    <dbReference type="NCBI Taxonomy" id="37863"/>
    <lineage>
        <taxon>Eukaryota</taxon>
        <taxon>Metazoa</taxon>
        <taxon>Ecdysozoa</taxon>
        <taxon>Nematoda</taxon>
        <taxon>Chromadorea</taxon>
        <taxon>Rhabditida</taxon>
        <taxon>Tylenchina</taxon>
        <taxon>Panagrolaimomorpha</taxon>
        <taxon>Strongyloidoidea</taxon>
        <taxon>Steinernematidae</taxon>
        <taxon>Steinernema</taxon>
    </lineage>
</organism>
<feature type="compositionally biased region" description="Basic and acidic residues" evidence="1">
    <location>
        <begin position="150"/>
        <end position="167"/>
    </location>
</feature>
<sequence length="180" mass="19532">MFGSTTSLFLFLFLVGCVGAQDLTSTQAYDGLSTPETAPDTKRDVEMTTPSEEGTPGKRHAGSEQPIDTPEDSVTTPSTVEEVVKRQAENESVSENDEPIVEEEGASTAAMAKRDVEDEDNANEVSEDDAVAKREAQEEDVAETETTLSDDARETREASTVDAEPSRSRRYVAPDSKYSE</sequence>
<proteinExistence type="predicted"/>